<dbReference type="EMBL" id="AYSL01001592">
    <property type="protein sequence ID" value="KTF05747.1"/>
    <property type="molecule type" value="Genomic_DNA"/>
</dbReference>
<proteinExistence type="predicted"/>
<comment type="caution">
    <text evidence="1">The sequence shown here is derived from an EMBL/GenBank/DDBJ whole genome shotgun (WGS) entry which is preliminary data.</text>
</comment>
<reference evidence="1" key="1">
    <citation type="submission" date="2013-11" db="EMBL/GenBank/DDBJ databases">
        <title>Microbial diversity, functional groups and degradation webs in Northern and Southern Mediterranean and Red Sea marine crude oil polluted sites.</title>
        <authorList>
            <person name="Daffonchio D."/>
            <person name="Mapelli F."/>
            <person name="Ferrer M."/>
            <person name="Richter M."/>
            <person name="Cherif A."/>
            <person name="Malkawi H.I."/>
            <person name="Yakimov M.M."/>
            <person name="Abdel-Fattah Y.R."/>
            <person name="Blaghen M."/>
            <person name="Golyshin P.N."/>
            <person name="Kalogerakis N."/>
            <person name="Boon N."/>
            <person name="Magagnini M."/>
            <person name="Fava F."/>
        </authorList>
    </citation>
    <scope>NUCLEOTIDE SEQUENCE</scope>
</reference>
<evidence type="ECO:0000313" key="1">
    <source>
        <dbReference type="EMBL" id="KTF05747.1"/>
    </source>
</evidence>
<gene>
    <name evidence="1" type="ORF">MGSAQ_002757</name>
</gene>
<dbReference type="AlphaFoldDB" id="A0A1B6NSP0"/>
<name>A0A1B6NSP0_9ZZZZ</name>
<sequence>LATDSEFIFNPVVILYLNKYHEVFKNTTKQHKKPLKIE</sequence>
<organism evidence="1">
    <name type="scientific">marine sediment metagenome</name>
    <dbReference type="NCBI Taxonomy" id="412755"/>
    <lineage>
        <taxon>unclassified sequences</taxon>
        <taxon>metagenomes</taxon>
        <taxon>ecological metagenomes</taxon>
    </lineage>
</organism>
<feature type="non-terminal residue" evidence="1">
    <location>
        <position position="1"/>
    </location>
</feature>
<accession>A0A1B6NSP0</accession>
<protein>
    <submittedName>
        <fullName evidence="1">Uncharacterized protein</fullName>
    </submittedName>
</protein>